<dbReference type="PROSITE" id="PS50206">
    <property type="entry name" value="RHODANESE_3"/>
    <property type="match status" value="2"/>
</dbReference>
<dbReference type="STRING" id="93378.A9798_08745"/>
<organism evidence="10 11">
    <name type="scientific">Edwardsiella hoshinae</name>
    <dbReference type="NCBI Taxonomy" id="93378"/>
    <lineage>
        <taxon>Bacteria</taxon>
        <taxon>Pseudomonadati</taxon>
        <taxon>Pseudomonadota</taxon>
        <taxon>Gammaproteobacteria</taxon>
        <taxon>Enterobacterales</taxon>
        <taxon>Hafniaceae</taxon>
        <taxon>Edwardsiella</taxon>
    </lineage>
</organism>
<dbReference type="InterPro" id="IPR036873">
    <property type="entry name" value="Rhodanese-like_dom_sf"/>
</dbReference>
<dbReference type="InterPro" id="IPR001763">
    <property type="entry name" value="Rhodanese-like_dom"/>
</dbReference>
<dbReference type="EMBL" id="UFXZ01000001">
    <property type="protein sequence ID" value="STC88461.1"/>
    <property type="molecule type" value="Genomic_DNA"/>
</dbReference>
<keyword evidence="10" id="KW-0670">Pyruvate</keyword>
<dbReference type="Proteomes" id="UP000255248">
    <property type="component" value="Unassembled WGS sequence"/>
</dbReference>
<dbReference type="RefSeq" id="WP_024523348.1">
    <property type="nucleotide sequence ID" value="NZ_CP065626.1"/>
</dbReference>
<proteinExistence type="predicted"/>
<evidence type="ECO:0000256" key="8">
    <source>
        <dbReference type="ARBA" id="ARBA00078354"/>
    </source>
</evidence>
<comment type="subcellular location">
    <subcellularLocation>
        <location evidence="1">Cytoplasm</location>
    </subcellularLocation>
</comment>
<comment type="catalytic activity">
    <reaction evidence="5">
        <text>2-oxo-3-sulfanylpropanoate + [thioredoxin]-dithiol = [thioredoxin]-disulfide + hydrogen sulfide + pyruvate + H(+)</text>
        <dbReference type="Rhea" id="RHEA:21740"/>
        <dbReference type="Rhea" id="RHEA-COMP:10698"/>
        <dbReference type="Rhea" id="RHEA-COMP:10700"/>
        <dbReference type="ChEBI" id="CHEBI:15361"/>
        <dbReference type="ChEBI" id="CHEBI:15378"/>
        <dbReference type="ChEBI" id="CHEBI:29919"/>
        <dbReference type="ChEBI" id="CHEBI:29950"/>
        <dbReference type="ChEBI" id="CHEBI:50058"/>
        <dbReference type="ChEBI" id="CHEBI:57678"/>
        <dbReference type="EC" id="2.8.1.2"/>
    </reaction>
    <physiologicalReaction direction="left-to-right" evidence="5">
        <dbReference type="Rhea" id="RHEA:21741"/>
    </physiologicalReaction>
</comment>
<dbReference type="GO" id="GO:0004792">
    <property type="term" value="F:thiosulfate-cyanide sulfurtransferase activity"/>
    <property type="evidence" value="ECO:0007669"/>
    <property type="project" value="TreeGrafter"/>
</dbReference>
<dbReference type="FunFam" id="3.40.250.10:FF:000001">
    <property type="entry name" value="Sulfurtransferase"/>
    <property type="match status" value="1"/>
</dbReference>
<dbReference type="CDD" id="cd01449">
    <property type="entry name" value="TST_Repeat_2"/>
    <property type="match status" value="1"/>
</dbReference>
<evidence type="ECO:0000256" key="3">
    <source>
        <dbReference type="ARBA" id="ARBA00022679"/>
    </source>
</evidence>
<dbReference type="SMART" id="SM00450">
    <property type="entry name" value="RHOD"/>
    <property type="match status" value="2"/>
</dbReference>
<name>A0A376DFA8_9GAMM</name>
<protein>
    <recommendedName>
        <fullName evidence="7">3-mercaptopyruvate sulfurtransferase</fullName>
        <ecNumber evidence="6">2.8.1.2</ecNumber>
    </recommendedName>
    <alternativeName>
        <fullName evidence="8">Rhodanese-like protein</fullName>
    </alternativeName>
</protein>
<evidence type="ECO:0000313" key="10">
    <source>
        <dbReference type="EMBL" id="STC88461.1"/>
    </source>
</evidence>
<accession>A0A376DFA8</accession>
<dbReference type="NCBIfam" id="NF008557">
    <property type="entry name" value="PRK11493.1"/>
    <property type="match status" value="1"/>
</dbReference>
<dbReference type="PANTHER" id="PTHR11364">
    <property type="entry name" value="THIOSULFATE SULFERTANSFERASE"/>
    <property type="match status" value="1"/>
</dbReference>
<keyword evidence="4" id="KW-0677">Repeat</keyword>
<evidence type="ECO:0000256" key="2">
    <source>
        <dbReference type="ARBA" id="ARBA00022490"/>
    </source>
</evidence>
<dbReference type="GO" id="GO:0005829">
    <property type="term" value="C:cytosol"/>
    <property type="evidence" value="ECO:0007669"/>
    <property type="project" value="TreeGrafter"/>
</dbReference>
<keyword evidence="2" id="KW-0963">Cytoplasm</keyword>
<evidence type="ECO:0000256" key="5">
    <source>
        <dbReference type="ARBA" id="ARBA00051793"/>
    </source>
</evidence>
<dbReference type="GO" id="GO:0016784">
    <property type="term" value="F:3-mercaptopyruvate sulfurtransferase activity"/>
    <property type="evidence" value="ECO:0007669"/>
    <property type="project" value="UniProtKB-EC"/>
</dbReference>
<evidence type="ECO:0000256" key="4">
    <source>
        <dbReference type="ARBA" id="ARBA00022737"/>
    </source>
</evidence>
<evidence type="ECO:0000256" key="6">
    <source>
        <dbReference type="ARBA" id="ARBA00066832"/>
    </source>
</evidence>
<gene>
    <name evidence="10" type="primary">sseA</name>
    <name evidence="10" type="ORF">NCTC12121_01806</name>
</gene>
<reference evidence="10 11" key="1">
    <citation type="submission" date="2018-06" db="EMBL/GenBank/DDBJ databases">
        <authorList>
            <consortium name="Pathogen Informatics"/>
            <person name="Doyle S."/>
        </authorList>
    </citation>
    <scope>NUCLEOTIDE SEQUENCE [LARGE SCALE GENOMIC DNA]</scope>
    <source>
        <strain evidence="10 11">NCTC12121</strain>
    </source>
</reference>
<dbReference type="EC" id="2.8.1.2" evidence="6"/>
<dbReference type="FunFam" id="3.40.250.10:FF:000015">
    <property type="entry name" value="Sulfurtransferase"/>
    <property type="match status" value="1"/>
</dbReference>
<evidence type="ECO:0000256" key="7">
    <source>
        <dbReference type="ARBA" id="ARBA00070833"/>
    </source>
</evidence>
<dbReference type="SUPFAM" id="SSF52821">
    <property type="entry name" value="Rhodanese/Cell cycle control phosphatase"/>
    <property type="match status" value="2"/>
</dbReference>
<keyword evidence="3 10" id="KW-0808">Transferase</keyword>
<dbReference type="Gene3D" id="3.40.250.10">
    <property type="entry name" value="Rhodanese-like domain"/>
    <property type="match status" value="2"/>
</dbReference>
<dbReference type="PANTHER" id="PTHR11364:SF27">
    <property type="entry name" value="SULFURTRANSFERASE"/>
    <property type="match status" value="1"/>
</dbReference>
<evidence type="ECO:0000256" key="1">
    <source>
        <dbReference type="ARBA" id="ARBA00004496"/>
    </source>
</evidence>
<dbReference type="CDD" id="cd01448">
    <property type="entry name" value="TST_Repeat_1"/>
    <property type="match status" value="1"/>
</dbReference>
<sequence length="281" mass="30068">MSPSLFVPPEWLAAHLADADLQLLDARLLPPGQAGDLAAQFRAQHLPHARRFDIEALSDARSPLPHMLPDAADFAAAMQALGIRRDNHLVIYDDGSLFSAPRAWWMLRVFGAPRVSLLAGGLAAWQRLGLPLGQGEMSASEPGAFCARLDTRRLCSAAQVLQAVRSGQRQIVDARAAARFQGRAPEPRPGLRSGHIPGSHNLPWETVVRDGALKTPDELRALFHQAGLDLTRPIIASCGSGVTAAVLLLALAALGIDETALYDGAWSEWGADASLPLEVTV</sequence>
<dbReference type="OrthoDB" id="9781034at2"/>
<evidence type="ECO:0000313" key="11">
    <source>
        <dbReference type="Proteomes" id="UP000255248"/>
    </source>
</evidence>
<feature type="domain" description="Rhodanese" evidence="9">
    <location>
        <begin position="17"/>
        <end position="134"/>
    </location>
</feature>
<dbReference type="AlphaFoldDB" id="A0A376DFA8"/>
<feature type="domain" description="Rhodanese" evidence="9">
    <location>
        <begin position="165"/>
        <end position="278"/>
    </location>
</feature>
<dbReference type="Pfam" id="PF00581">
    <property type="entry name" value="Rhodanese"/>
    <property type="match status" value="2"/>
</dbReference>
<evidence type="ECO:0000259" key="9">
    <source>
        <dbReference type="PROSITE" id="PS50206"/>
    </source>
</evidence>
<dbReference type="InterPro" id="IPR045078">
    <property type="entry name" value="TST/MPST-like"/>
</dbReference>